<reference evidence="2" key="2">
    <citation type="submission" date="2025-09" db="UniProtKB">
        <authorList>
            <consortium name="Ensembl"/>
        </authorList>
    </citation>
    <scope>IDENTIFICATION</scope>
</reference>
<dbReference type="AlphaFoldDB" id="A0A8C9LF28"/>
<dbReference type="Ensembl" id="ENSPSTT00000024991.1">
    <property type="protein sequence ID" value="ENSPSTP00000023746.1"/>
    <property type="gene ID" value="ENSPSTG00000017510.1"/>
</dbReference>
<organism evidence="2 3">
    <name type="scientific">Pavo cristatus</name>
    <name type="common">Indian peafowl</name>
    <name type="synonym">Blue peafowl</name>
    <dbReference type="NCBI Taxonomy" id="9049"/>
    <lineage>
        <taxon>Eukaryota</taxon>
        <taxon>Metazoa</taxon>
        <taxon>Chordata</taxon>
        <taxon>Craniata</taxon>
        <taxon>Vertebrata</taxon>
        <taxon>Euteleostomi</taxon>
        <taxon>Archelosauria</taxon>
        <taxon>Archosauria</taxon>
        <taxon>Dinosauria</taxon>
        <taxon>Saurischia</taxon>
        <taxon>Theropoda</taxon>
        <taxon>Coelurosauria</taxon>
        <taxon>Aves</taxon>
        <taxon>Neognathae</taxon>
        <taxon>Galloanserae</taxon>
        <taxon>Galliformes</taxon>
        <taxon>Phasianidae</taxon>
        <taxon>Phasianinae</taxon>
        <taxon>Pavo</taxon>
    </lineage>
</organism>
<evidence type="ECO:0000259" key="1">
    <source>
        <dbReference type="Pfam" id="PF18262"/>
    </source>
</evidence>
<evidence type="ECO:0000313" key="3">
    <source>
        <dbReference type="Proteomes" id="UP000694428"/>
    </source>
</evidence>
<dbReference type="InterPro" id="IPR040659">
    <property type="entry name" value="PhetRS_B1"/>
</dbReference>
<dbReference type="Gene3D" id="3.30.56.10">
    <property type="match status" value="1"/>
</dbReference>
<dbReference type="Pfam" id="PF18262">
    <property type="entry name" value="PhetRS_B1"/>
    <property type="match status" value="1"/>
</dbReference>
<reference evidence="2" key="1">
    <citation type="submission" date="2025-08" db="UniProtKB">
        <authorList>
            <consortium name="Ensembl"/>
        </authorList>
    </citation>
    <scope>IDENTIFICATION</scope>
</reference>
<accession>A0A8C9LF28</accession>
<name>A0A8C9LF28_PAVCR</name>
<keyword evidence="3" id="KW-1185">Reference proteome</keyword>
<protein>
    <recommendedName>
        <fullName evidence="1">Phenylalanine--tRNA ligase beta subunit B1 domain-containing protein</fullName>
    </recommendedName>
</protein>
<proteinExistence type="predicted"/>
<evidence type="ECO:0000313" key="2">
    <source>
        <dbReference type="Ensembl" id="ENSPSTP00000023746.1"/>
    </source>
</evidence>
<feature type="domain" description="Phenylalanine--tRNA ligase beta subunit B1" evidence="1">
    <location>
        <begin position="1"/>
        <end position="40"/>
    </location>
</feature>
<sequence>MPTVSVKRDLLFEALGRSYTDEEFNDLCFEFGLELDEVVSSVFGSLPPVLKALANLDSSIRMAIGHILNIL</sequence>
<dbReference type="Proteomes" id="UP000694428">
    <property type="component" value="Unplaced"/>
</dbReference>